<dbReference type="RefSeq" id="YP_001956824.1">
    <property type="nucleotide sequence ID" value="NC_010821.1"/>
</dbReference>
<accession>B3FIW3</accession>
<protein>
    <submittedName>
        <fullName evidence="1">Uncharacterized protein</fullName>
    </submittedName>
</protein>
<organism evidence="1 2">
    <name type="scientific">Pseudomonas phage 201phi2-1</name>
    <name type="common">Pseudomonas chlororaphis phage 201phi2-1</name>
    <dbReference type="NCBI Taxonomy" id="198110"/>
    <lineage>
        <taxon>Viruses</taxon>
        <taxon>Duplodnaviria</taxon>
        <taxon>Heunggongvirae</taxon>
        <taxon>Uroviricota</taxon>
        <taxon>Caudoviricetes</taxon>
        <taxon>Chimalliviridae</taxon>
        <taxon>Serwervirus</taxon>
        <taxon>Serwervirus 201phi21</taxon>
    </lineage>
</organism>
<dbReference type="Proteomes" id="UP000002421">
    <property type="component" value="Segment"/>
</dbReference>
<sequence length="57" mass="6497">MEPLLSITRKAANAKITSEFLMRGNNIGLFRNSYARLQRKIREGSNIVAIYVNRKTA</sequence>
<dbReference type="EMBL" id="EU197055">
    <property type="protein sequence ID" value="ABY62932.1"/>
    <property type="molecule type" value="Genomic_DNA"/>
</dbReference>
<proteinExistence type="predicted"/>
<name>B3FIW3_BP201</name>
<evidence type="ECO:0000313" key="1">
    <source>
        <dbReference type="EMBL" id="ABY62932.1"/>
    </source>
</evidence>
<evidence type="ECO:0000313" key="2">
    <source>
        <dbReference type="Proteomes" id="UP000002421"/>
    </source>
</evidence>
<reference evidence="1 2" key="1">
    <citation type="journal article" date="2008" name="Virology">
        <title>Characterization of Pseudomonas chlororaphis myovirus 201varphi2-1 via genomic sequencing, mass spectrometry, and electron microscopy.</title>
        <authorList>
            <person name="Thomas J.A."/>
            <person name="Rolando M.R."/>
            <person name="Carroll C.A."/>
            <person name="Shen P.S."/>
            <person name="Belnap D.M."/>
            <person name="Weintraub S.T."/>
            <person name="Serwer P."/>
            <person name="Hardies S.C."/>
        </authorList>
    </citation>
    <scope>NUCLEOTIDE SEQUENCE</scope>
</reference>
<keyword evidence="2" id="KW-1185">Reference proteome</keyword>
<dbReference type="KEGG" id="vg:6372391"/>
<organismHost>
    <name type="scientific">Pseudomonas chlororaphis</name>
    <dbReference type="NCBI Taxonomy" id="587753"/>
</organismHost>
<gene>
    <name evidence="1" type="ORF">201phi2-1p099</name>
</gene>